<evidence type="ECO:0000313" key="2">
    <source>
        <dbReference type="EMBL" id="KII70850.1"/>
    </source>
</evidence>
<name>A0A0C2N3C1_THEKT</name>
<keyword evidence="1" id="KW-1133">Transmembrane helix</keyword>
<feature type="transmembrane region" description="Helical" evidence="1">
    <location>
        <begin position="20"/>
        <end position="39"/>
    </location>
</feature>
<dbReference type="EMBL" id="JWZT01001949">
    <property type="protein sequence ID" value="KII70850.1"/>
    <property type="molecule type" value="Genomic_DNA"/>
</dbReference>
<protein>
    <submittedName>
        <fullName evidence="2">Uncharacterized protein</fullName>
    </submittedName>
</protein>
<evidence type="ECO:0000256" key="1">
    <source>
        <dbReference type="SAM" id="Phobius"/>
    </source>
</evidence>
<feature type="transmembrane region" description="Helical" evidence="1">
    <location>
        <begin position="46"/>
        <end position="67"/>
    </location>
</feature>
<evidence type="ECO:0000313" key="3">
    <source>
        <dbReference type="Proteomes" id="UP000031668"/>
    </source>
</evidence>
<organism evidence="2 3">
    <name type="scientific">Thelohanellus kitauei</name>
    <name type="common">Myxosporean</name>
    <dbReference type="NCBI Taxonomy" id="669202"/>
    <lineage>
        <taxon>Eukaryota</taxon>
        <taxon>Metazoa</taxon>
        <taxon>Cnidaria</taxon>
        <taxon>Myxozoa</taxon>
        <taxon>Myxosporea</taxon>
        <taxon>Bivalvulida</taxon>
        <taxon>Platysporina</taxon>
        <taxon>Myxobolidae</taxon>
        <taxon>Thelohanellus</taxon>
    </lineage>
</organism>
<comment type="caution">
    <text evidence="2">The sequence shown here is derived from an EMBL/GenBank/DDBJ whole genome shotgun (WGS) entry which is preliminary data.</text>
</comment>
<reference evidence="2 3" key="1">
    <citation type="journal article" date="2014" name="Genome Biol. Evol.">
        <title>The genome of the myxosporean Thelohanellus kitauei shows adaptations to nutrient acquisition within its fish host.</title>
        <authorList>
            <person name="Yang Y."/>
            <person name="Xiong J."/>
            <person name="Zhou Z."/>
            <person name="Huo F."/>
            <person name="Miao W."/>
            <person name="Ran C."/>
            <person name="Liu Y."/>
            <person name="Zhang J."/>
            <person name="Feng J."/>
            <person name="Wang M."/>
            <person name="Wang M."/>
            <person name="Wang L."/>
            <person name="Yao B."/>
        </authorList>
    </citation>
    <scope>NUCLEOTIDE SEQUENCE [LARGE SCALE GENOMIC DNA]</scope>
    <source>
        <strain evidence="2">Wuqing</strain>
    </source>
</reference>
<proteinExistence type="predicted"/>
<keyword evidence="3" id="KW-1185">Reference proteome</keyword>
<keyword evidence="1" id="KW-0812">Transmembrane</keyword>
<accession>A0A0C2N3C1</accession>
<sequence length="107" mass="11669">MILSTWPVSVVLFSSEVTDTCVYISFVLSAVVNVLSMNLSESVLKVVSMILSESVVNVVSMIVSDSVVNVVSMKLSESVVIVVSMILIESVVSYWIVVVSRLYLQGY</sequence>
<keyword evidence="1" id="KW-0472">Membrane</keyword>
<dbReference type="Proteomes" id="UP000031668">
    <property type="component" value="Unassembled WGS sequence"/>
</dbReference>
<gene>
    <name evidence="2" type="ORF">RF11_00750</name>
</gene>
<dbReference type="AlphaFoldDB" id="A0A0C2N3C1"/>
<feature type="transmembrane region" description="Helical" evidence="1">
    <location>
        <begin position="79"/>
        <end position="104"/>
    </location>
</feature>